<dbReference type="EMBL" id="CAJNOC010002803">
    <property type="protein sequence ID" value="CAF0952287.1"/>
    <property type="molecule type" value="Genomic_DNA"/>
</dbReference>
<dbReference type="Proteomes" id="UP000663879">
    <property type="component" value="Unassembled WGS sequence"/>
</dbReference>
<name>A0A814D8H1_9BILA</name>
<dbReference type="InterPro" id="IPR006580">
    <property type="entry name" value="Znf_TTF"/>
</dbReference>
<evidence type="ECO:0000313" key="3">
    <source>
        <dbReference type="Proteomes" id="UP000663879"/>
    </source>
</evidence>
<comment type="caution">
    <text evidence="2">The sequence shown here is derived from an EMBL/GenBank/DDBJ whole genome shotgun (WGS) entry which is preliminary data.</text>
</comment>
<dbReference type="PANTHER" id="PTHR45749:SF21">
    <property type="entry name" value="DUF4371 DOMAIN-CONTAINING PROTEIN"/>
    <property type="match status" value="1"/>
</dbReference>
<reference evidence="2" key="1">
    <citation type="submission" date="2021-02" db="EMBL/GenBank/DDBJ databases">
        <authorList>
            <person name="Nowell W R."/>
        </authorList>
    </citation>
    <scope>NUCLEOTIDE SEQUENCE</scope>
    <source>
        <strain evidence="2">Ploen Becks lab</strain>
    </source>
</reference>
<dbReference type="AlphaFoldDB" id="A0A814D8H1"/>
<evidence type="ECO:0000259" key="1">
    <source>
        <dbReference type="SMART" id="SM00597"/>
    </source>
</evidence>
<dbReference type="Pfam" id="PF14291">
    <property type="entry name" value="DUF4371"/>
    <property type="match status" value="1"/>
</dbReference>
<dbReference type="PANTHER" id="PTHR45749">
    <property type="match status" value="1"/>
</dbReference>
<dbReference type="SUPFAM" id="SSF53098">
    <property type="entry name" value="Ribonuclease H-like"/>
    <property type="match status" value="1"/>
</dbReference>
<feature type="domain" description="TTF-type" evidence="1">
    <location>
        <begin position="62"/>
        <end position="151"/>
    </location>
</feature>
<dbReference type="InterPro" id="IPR012337">
    <property type="entry name" value="RNaseH-like_sf"/>
</dbReference>
<gene>
    <name evidence="2" type="ORF">OXX778_LOCUS14010</name>
</gene>
<dbReference type="InterPro" id="IPR025398">
    <property type="entry name" value="DUF4371"/>
</dbReference>
<dbReference type="SMART" id="SM00597">
    <property type="entry name" value="ZnF_TTF"/>
    <property type="match status" value="1"/>
</dbReference>
<sequence length="523" mass="60253">MKQTKLCFNSGSSQTENAHKELVSSNSKVTFQEESFFPENNFISSQLEPIQPKKINPPIDKYGRSFKVSWYTSFEWLEYDEKVDKAFCYACRVFGSELAKNDGFVRTGFSNWKNAYDEFKNHQSTQTHITSSVKWFHKRTQKRSCAVMLLDSHKDEIKFNRTSLSKLIKIIILFTKQGISFRGHSEDESSKNRGNFKEFVDFVASNYCSDLKKFLTNHSNANYLSPEIQNNFISLIASSIRTQIVSEIKESIFYSIIVDGTSDITRREQISFCVRYCDKKLIVKERFFSFYNVENTTGETLYELVKKIIVDNIMSIKNIVAQCYDGASNMSCEYKGLAARIKLDAPCATFVHCYAHRLNLALQDACRALTQVRVTLGQVNSIYNVIQSSSKRNFIFEKFQLISNQSKLTLKIQGESSNTANELEIELPKSPRLVRKKKRMADDLYNDKEPNSKNLFYKNYCSIIDSLCDALETRFNFSNVDTIAALYSIITANEKLDFKMVKSRLGPYIDLIDQEKLVAELEL</sequence>
<proteinExistence type="predicted"/>
<keyword evidence="3" id="KW-1185">Reference proteome</keyword>
<protein>
    <recommendedName>
        <fullName evidence="1">TTF-type domain-containing protein</fullName>
    </recommendedName>
</protein>
<dbReference type="OrthoDB" id="10063284at2759"/>
<feature type="non-terminal residue" evidence="2">
    <location>
        <position position="523"/>
    </location>
</feature>
<evidence type="ECO:0000313" key="2">
    <source>
        <dbReference type="EMBL" id="CAF0952287.1"/>
    </source>
</evidence>
<organism evidence="2 3">
    <name type="scientific">Brachionus calyciflorus</name>
    <dbReference type="NCBI Taxonomy" id="104777"/>
    <lineage>
        <taxon>Eukaryota</taxon>
        <taxon>Metazoa</taxon>
        <taxon>Spiralia</taxon>
        <taxon>Gnathifera</taxon>
        <taxon>Rotifera</taxon>
        <taxon>Eurotatoria</taxon>
        <taxon>Monogononta</taxon>
        <taxon>Pseudotrocha</taxon>
        <taxon>Ploima</taxon>
        <taxon>Brachionidae</taxon>
        <taxon>Brachionus</taxon>
    </lineage>
</organism>
<accession>A0A814D8H1</accession>